<evidence type="ECO:0000313" key="3">
    <source>
        <dbReference type="Proteomes" id="UP001189429"/>
    </source>
</evidence>
<evidence type="ECO:0000313" key="2">
    <source>
        <dbReference type="EMBL" id="CAK0827545.1"/>
    </source>
</evidence>
<organism evidence="2 3">
    <name type="scientific">Prorocentrum cordatum</name>
    <dbReference type="NCBI Taxonomy" id="2364126"/>
    <lineage>
        <taxon>Eukaryota</taxon>
        <taxon>Sar</taxon>
        <taxon>Alveolata</taxon>
        <taxon>Dinophyceae</taxon>
        <taxon>Prorocentrales</taxon>
        <taxon>Prorocentraceae</taxon>
        <taxon>Prorocentrum</taxon>
    </lineage>
</organism>
<reference evidence="2" key="1">
    <citation type="submission" date="2023-10" db="EMBL/GenBank/DDBJ databases">
        <authorList>
            <person name="Chen Y."/>
            <person name="Shah S."/>
            <person name="Dougan E. K."/>
            <person name="Thang M."/>
            <person name="Chan C."/>
        </authorList>
    </citation>
    <scope>NUCLEOTIDE SEQUENCE [LARGE SCALE GENOMIC DNA]</scope>
</reference>
<protein>
    <submittedName>
        <fullName evidence="2">Uncharacterized protein</fullName>
    </submittedName>
</protein>
<accession>A0ABN9S801</accession>
<feature type="compositionally biased region" description="Basic and acidic residues" evidence="1">
    <location>
        <begin position="105"/>
        <end position="118"/>
    </location>
</feature>
<gene>
    <name evidence="2" type="ORF">PCOR1329_LOCUS27052</name>
</gene>
<sequence length="272" mass="29736">MVEEVVQEGIYLSQGLLFSHQLASHPLGESEHGRIAETVPRHFNDTLHVPVVDPVALKHRAVFHVPTPTLTCHVRLHVPVAGREAGGGGRGREGSDAQARRLAEELRPARDRGEDGPRRHAGGADMHPEVLLVHWLGQLPSVGKPSAHETRIGLFRVYRSSWETTLPFAKISTLTVHVVGVHNGMLDWPHSVPFVTSSQTRMPMLSHIAFAVSKRTFSSGYEHTLFDSSAPSEQLSSAYGTPCSQQVNRQNLFASHQSETAGQPMLIAQGSV</sequence>
<comment type="caution">
    <text evidence="2">The sequence shown here is derived from an EMBL/GenBank/DDBJ whole genome shotgun (WGS) entry which is preliminary data.</text>
</comment>
<proteinExistence type="predicted"/>
<dbReference type="EMBL" id="CAUYUJ010009735">
    <property type="protein sequence ID" value="CAK0827545.1"/>
    <property type="molecule type" value="Genomic_DNA"/>
</dbReference>
<name>A0ABN9S801_9DINO</name>
<evidence type="ECO:0000256" key="1">
    <source>
        <dbReference type="SAM" id="MobiDB-lite"/>
    </source>
</evidence>
<feature type="region of interest" description="Disordered" evidence="1">
    <location>
        <begin position="105"/>
        <end position="124"/>
    </location>
</feature>
<dbReference type="Proteomes" id="UP001189429">
    <property type="component" value="Unassembled WGS sequence"/>
</dbReference>
<keyword evidence="3" id="KW-1185">Reference proteome</keyword>